<dbReference type="KEGG" id="adl:AURDEDRAFT_177983"/>
<accession>J0L999</accession>
<organism evidence="2 3">
    <name type="scientific">Auricularia subglabra (strain TFB-10046 / SS5)</name>
    <name type="common">White-rot fungus</name>
    <name type="synonym">Auricularia delicata (strain TFB10046)</name>
    <dbReference type="NCBI Taxonomy" id="717982"/>
    <lineage>
        <taxon>Eukaryota</taxon>
        <taxon>Fungi</taxon>
        <taxon>Dikarya</taxon>
        <taxon>Basidiomycota</taxon>
        <taxon>Agaricomycotina</taxon>
        <taxon>Agaricomycetes</taxon>
        <taxon>Auriculariales</taxon>
        <taxon>Auriculariaceae</taxon>
        <taxon>Auricularia</taxon>
    </lineage>
</organism>
<protein>
    <submittedName>
        <fullName evidence="2">Uncharacterized protein</fullName>
    </submittedName>
</protein>
<feature type="region of interest" description="Disordered" evidence="1">
    <location>
        <begin position="29"/>
        <end position="65"/>
    </location>
</feature>
<dbReference type="EMBL" id="JH688552">
    <property type="protein sequence ID" value="EJD32926.1"/>
    <property type="molecule type" value="Genomic_DNA"/>
</dbReference>
<evidence type="ECO:0000313" key="3">
    <source>
        <dbReference type="Proteomes" id="UP000006514"/>
    </source>
</evidence>
<keyword evidence="3" id="KW-1185">Reference proteome</keyword>
<dbReference type="Proteomes" id="UP000006514">
    <property type="component" value="Unassembled WGS sequence"/>
</dbReference>
<feature type="compositionally biased region" description="Low complexity" evidence="1">
    <location>
        <begin position="29"/>
        <end position="40"/>
    </location>
</feature>
<reference evidence="3" key="1">
    <citation type="journal article" date="2012" name="Science">
        <title>The Paleozoic origin of enzymatic lignin decomposition reconstructed from 31 fungal genomes.</title>
        <authorList>
            <person name="Floudas D."/>
            <person name="Binder M."/>
            <person name="Riley R."/>
            <person name="Barry K."/>
            <person name="Blanchette R.A."/>
            <person name="Henrissat B."/>
            <person name="Martinez A.T."/>
            <person name="Otillar R."/>
            <person name="Spatafora J.W."/>
            <person name="Yadav J.S."/>
            <person name="Aerts A."/>
            <person name="Benoit I."/>
            <person name="Boyd A."/>
            <person name="Carlson A."/>
            <person name="Copeland A."/>
            <person name="Coutinho P.M."/>
            <person name="de Vries R.P."/>
            <person name="Ferreira P."/>
            <person name="Findley K."/>
            <person name="Foster B."/>
            <person name="Gaskell J."/>
            <person name="Glotzer D."/>
            <person name="Gorecki P."/>
            <person name="Heitman J."/>
            <person name="Hesse C."/>
            <person name="Hori C."/>
            <person name="Igarashi K."/>
            <person name="Jurgens J.A."/>
            <person name="Kallen N."/>
            <person name="Kersten P."/>
            <person name="Kohler A."/>
            <person name="Kuees U."/>
            <person name="Kumar T.K.A."/>
            <person name="Kuo A."/>
            <person name="LaButti K."/>
            <person name="Larrondo L.F."/>
            <person name="Lindquist E."/>
            <person name="Ling A."/>
            <person name="Lombard V."/>
            <person name="Lucas S."/>
            <person name="Lundell T."/>
            <person name="Martin R."/>
            <person name="McLaughlin D.J."/>
            <person name="Morgenstern I."/>
            <person name="Morin E."/>
            <person name="Murat C."/>
            <person name="Nagy L.G."/>
            <person name="Nolan M."/>
            <person name="Ohm R.A."/>
            <person name="Patyshakuliyeva A."/>
            <person name="Rokas A."/>
            <person name="Ruiz-Duenas F.J."/>
            <person name="Sabat G."/>
            <person name="Salamov A."/>
            <person name="Samejima M."/>
            <person name="Schmutz J."/>
            <person name="Slot J.C."/>
            <person name="St John F."/>
            <person name="Stenlid J."/>
            <person name="Sun H."/>
            <person name="Sun S."/>
            <person name="Syed K."/>
            <person name="Tsang A."/>
            <person name="Wiebenga A."/>
            <person name="Young D."/>
            <person name="Pisabarro A."/>
            <person name="Eastwood D.C."/>
            <person name="Martin F."/>
            <person name="Cullen D."/>
            <person name="Grigoriev I.V."/>
            <person name="Hibbett D.S."/>
        </authorList>
    </citation>
    <scope>NUCLEOTIDE SEQUENCE [LARGE SCALE GENOMIC DNA]</scope>
    <source>
        <strain evidence="3">TFB10046</strain>
    </source>
</reference>
<evidence type="ECO:0000256" key="1">
    <source>
        <dbReference type="SAM" id="MobiDB-lite"/>
    </source>
</evidence>
<sequence length="65" mass="6574">MLSLAQAYRLARTSLAAISNSSRMSATVLGPPADALPGPGVQSGFHDSSRDIAVPSDAFNTPGCA</sequence>
<name>J0L999_AURST</name>
<dbReference type="AlphaFoldDB" id="J0L999"/>
<gene>
    <name evidence="2" type="ORF">AURDEDRAFT_177983</name>
</gene>
<dbReference type="InParanoid" id="J0L999"/>
<evidence type="ECO:0000313" key="2">
    <source>
        <dbReference type="EMBL" id="EJD32926.1"/>
    </source>
</evidence>
<proteinExistence type="predicted"/>